<gene>
    <name evidence="17" type="ORF">DEO72_LG2g1644</name>
</gene>
<dbReference type="InterPro" id="IPR046373">
    <property type="entry name" value="Acyl-CoA_Oxase/DH_mid-dom_sf"/>
</dbReference>
<dbReference type="InterPro" id="IPR012258">
    <property type="entry name" value="Acyl-CoA_oxidase"/>
</dbReference>
<dbReference type="SUPFAM" id="SSF56645">
    <property type="entry name" value="Acyl-CoA dehydrogenase NM domain-like"/>
    <property type="match status" value="1"/>
</dbReference>
<dbReference type="Pfam" id="PF14749">
    <property type="entry name" value="Acyl-CoA_ox_N"/>
    <property type="match status" value="1"/>
</dbReference>
<dbReference type="Gene3D" id="1.20.140.10">
    <property type="entry name" value="Butyryl-CoA Dehydrogenase, subunit A, domain 3"/>
    <property type="match status" value="2"/>
</dbReference>
<dbReference type="Gene3D" id="2.40.110.10">
    <property type="entry name" value="Butyryl-CoA Dehydrogenase, subunit A, domain 2"/>
    <property type="match status" value="1"/>
</dbReference>
<evidence type="ECO:0000259" key="14">
    <source>
        <dbReference type="Pfam" id="PF02770"/>
    </source>
</evidence>
<dbReference type="FunFam" id="1.10.540.10:FF:000015">
    <property type="entry name" value="Acyl-coenzyme A oxidase"/>
    <property type="match status" value="1"/>
</dbReference>
<sequence length="664" mass="74327">MEGVDHLAFERNKTQFDVEEMKIVWAGSRHALEVSDKMARLVASDPVFRKDDRPVLGRKELFKNTMKKAVYAWKRIIELRLTEEEAAMLRTFVDQPAFTDLHWGMFIPAIKGQGTEEQQQKWLPLAQRMQIIGCYAQTELGHGSNVQGLETTATFDPKTDEFVIHSPTLTSSKWWPGGLGKVSTHAVVYARLITDGQDHGVHGFIVQLRSLDDHLPLPGITVGDIGMKFGNGAYNSMDNGVLRFDHVRIPRNQMLMRVSQVTREGKYAQSSVPRQLVYGTMVYVRQTIVRDASSALARAVCIATRYSAVRRQFGSKKGGLETQVLDYKTQQARLFPLLASAYAFRFVGEWLKWLYMDVMQRLQANDFSTLPEAHACTAGLKSLTTSITADGIEECRKLCGGHGYLCSSGLPELFAVYIPTCTYEGDNIVLQLQVARHLIKTISKLGSGKKPVGTTSYIGRVEQLMLYHSDVQKAEDWLQPNAVLGAFEARAAKKLVACAKNLSKFTNPEQGFQELAADLVETAVAHCQLIVVSKFIEKLQQDIPGKGVKHQLQLLCSIYALSLLHKHSGDFLSTGCITPKQGSLANDLLRSLYSQVRPNAIGLVDAFNYTDHYLGSVLGRYDGDVYPKLYEEAWKDPLNDSVVPDGFQEYIRPMLKQQLRNARL</sequence>
<comment type="similarity">
    <text evidence="3 10">Belongs to the acyl-CoA oxidase family.</text>
</comment>
<protein>
    <recommendedName>
        <fullName evidence="10">Acyl-coenzyme A oxidase</fullName>
    </recommendedName>
</protein>
<reference evidence="17 18" key="1">
    <citation type="submission" date="2019-04" db="EMBL/GenBank/DDBJ databases">
        <title>An improved genome assembly and genetic linkage map for asparagus bean, Vigna unguiculata ssp. sesquipedialis.</title>
        <authorList>
            <person name="Xia Q."/>
            <person name="Zhang R."/>
            <person name="Dong Y."/>
        </authorList>
    </citation>
    <scope>NUCLEOTIDE SEQUENCE [LARGE SCALE GENOMIC DNA]</scope>
    <source>
        <tissue evidence="17">Leaf</tissue>
    </source>
</reference>
<accession>A0A4D6KZE6</accession>
<dbReference type="GO" id="GO:0003997">
    <property type="term" value="F:acyl-CoA oxidase activity"/>
    <property type="evidence" value="ECO:0007669"/>
    <property type="project" value="InterPro"/>
</dbReference>
<feature type="binding site" evidence="12">
    <location>
        <position position="177"/>
    </location>
    <ligand>
        <name>FAD</name>
        <dbReference type="ChEBI" id="CHEBI:57692"/>
    </ligand>
</feature>
<evidence type="ECO:0000259" key="15">
    <source>
        <dbReference type="Pfam" id="PF14749"/>
    </source>
</evidence>
<evidence type="ECO:0000256" key="12">
    <source>
        <dbReference type="PIRSR" id="PIRSR000168-2"/>
    </source>
</evidence>
<feature type="domain" description="Acyl-coenzyme A oxidase N-terminal" evidence="15">
    <location>
        <begin position="17"/>
        <end position="132"/>
    </location>
</feature>
<dbReference type="AlphaFoldDB" id="A0A4D6KZE6"/>
<keyword evidence="18" id="KW-1185">Reference proteome</keyword>
<evidence type="ECO:0000313" key="17">
    <source>
        <dbReference type="EMBL" id="QCD81319.1"/>
    </source>
</evidence>
<name>A0A4D6KZE6_VIGUN</name>
<dbReference type="PANTHER" id="PTHR10909:SF250">
    <property type="entry name" value="PEROXISOMAL ACYL-COENZYME A OXIDASE 1"/>
    <property type="match status" value="1"/>
</dbReference>
<evidence type="ECO:0000256" key="5">
    <source>
        <dbReference type="ARBA" id="ARBA00022827"/>
    </source>
</evidence>
<dbReference type="FunFam" id="2.40.110.10:FF:000075">
    <property type="entry name" value="Acyl-coenzyme A oxidase"/>
    <property type="match status" value="1"/>
</dbReference>
<evidence type="ECO:0000256" key="9">
    <source>
        <dbReference type="ARBA" id="ARBA00023140"/>
    </source>
</evidence>
<evidence type="ECO:0000259" key="16">
    <source>
        <dbReference type="Pfam" id="PF22924"/>
    </source>
</evidence>
<dbReference type="OrthoDB" id="538336at2759"/>
<dbReference type="InterPro" id="IPR006091">
    <property type="entry name" value="Acyl-CoA_Oxase/DH_mid-dom"/>
</dbReference>
<keyword evidence="5 10" id="KW-0274">FAD</keyword>
<dbReference type="InterPro" id="IPR036250">
    <property type="entry name" value="AcylCo_DH-like_C"/>
</dbReference>
<dbReference type="InterPro" id="IPR029320">
    <property type="entry name" value="Acyl-CoA_ox_N"/>
</dbReference>
<evidence type="ECO:0000256" key="11">
    <source>
        <dbReference type="PIRSR" id="PIRSR000168-1"/>
    </source>
</evidence>
<keyword evidence="8" id="KW-0443">Lipid metabolism</keyword>
<evidence type="ECO:0000256" key="7">
    <source>
        <dbReference type="ARBA" id="ARBA00023002"/>
    </source>
</evidence>
<dbReference type="EMBL" id="CP039346">
    <property type="protein sequence ID" value="QCD81319.1"/>
    <property type="molecule type" value="Genomic_DNA"/>
</dbReference>
<dbReference type="SUPFAM" id="SSF47203">
    <property type="entry name" value="Acyl-CoA dehydrogenase C-terminal domain-like"/>
    <property type="match status" value="2"/>
</dbReference>
<dbReference type="GO" id="GO:0071949">
    <property type="term" value="F:FAD binding"/>
    <property type="evidence" value="ECO:0007669"/>
    <property type="project" value="InterPro"/>
</dbReference>
<keyword evidence="6" id="KW-0276">Fatty acid metabolism</keyword>
<evidence type="ECO:0000313" key="18">
    <source>
        <dbReference type="Proteomes" id="UP000501690"/>
    </source>
</evidence>
<comment type="subcellular location">
    <subcellularLocation>
        <location evidence="2">Peroxisome</location>
    </subcellularLocation>
</comment>
<dbReference type="FunFam" id="1.20.140.10:FF:000005">
    <property type="entry name" value="Acyl-coenzyme A oxidase"/>
    <property type="match status" value="1"/>
</dbReference>
<dbReference type="InterPro" id="IPR009100">
    <property type="entry name" value="AcylCoA_DH/oxidase_NM_dom_sf"/>
</dbReference>
<dbReference type="GO" id="GO:0005777">
    <property type="term" value="C:peroxisome"/>
    <property type="evidence" value="ECO:0007669"/>
    <property type="project" value="UniProtKB-SubCell"/>
</dbReference>
<feature type="active site" description="Proton acceptor" evidence="11">
    <location>
        <position position="424"/>
    </location>
</feature>
<dbReference type="Pfam" id="PF22924">
    <property type="entry name" value="ACOX_C_alpha1"/>
    <property type="match status" value="1"/>
</dbReference>
<organism evidence="17 18">
    <name type="scientific">Vigna unguiculata</name>
    <name type="common">Cowpea</name>
    <dbReference type="NCBI Taxonomy" id="3917"/>
    <lineage>
        <taxon>Eukaryota</taxon>
        <taxon>Viridiplantae</taxon>
        <taxon>Streptophyta</taxon>
        <taxon>Embryophyta</taxon>
        <taxon>Tracheophyta</taxon>
        <taxon>Spermatophyta</taxon>
        <taxon>Magnoliopsida</taxon>
        <taxon>eudicotyledons</taxon>
        <taxon>Gunneridae</taxon>
        <taxon>Pentapetalae</taxon>
        <taxon>rosids</taxon>
        <taxon>fabids</taxon>
        <taxon>Fabales</taxon>
        <taxon>Fabaceae</taxon>
        <taxon>Papilionoideae</taxon>
        <taxon>50 kb inversion clade</taxon>
        <taxon>NPAAA clade</taxon>
        <taxon>indigoferoid/millettioid clade</taxon>
        <taxon>Phaseoleae</taxon>
        <taxon>Vigna</taxon>
    </lineage>
</organism>
<dbReference type="GO" id="GO:0033540">
    <property type="term" value="P:fatty acid beta-oxidation using acyl-CoA oxidase"/>
    <property type="evidence" value="ECO:0007669"/>
    <property type="project" value="TreeGrafter"/>
</dbReference>
<dbReference type="Gene3D" id="1.10.540.10">
    <property type="entry name" value="Acyl-CoA dehydrogenase/oxidase, N-terminal domain"/>
    <property type="match status" value="1"/>
</dbReference>
<keyword evidence="9" id="KW-0576">Peroxisome</keyword>
<dbReference type="Proteomes" id="UP000501690">
    <property type="component" value="Linkage Group LG2"/>
</dbReference>
<evidence type="ECO:0000256" key="1">
    <source>
        <dbReference type="ARBA" id="ARBA00001974"/>
    </source>
</evidence>
<dbReference type="GO" id="GO:0001676">
    <property type="term" value="P:long-chain fatty acid metabolic process"/>
    <property type="evidence" value="ECO:0007669"/>
    <property type="project" value="TreeGrafter"/>
</dbReference>
<feature type="binding site" evidence="12">
    <location>
        <position position="138"/>
    </location>
    <ligand>
        <name>FAD</name>
        <dbReference type="ChEBI" id="CHEBI:57692"/>
    </ligand>
</feature>
<keyword evidence="4 10" id="KW-0285">Flavoprotein</keyword>
<evidence type="ECO:0000256" key="6">
    <source>
        <dbReference type="ARBA" id="ARBA00022832"/>
    </source>
</evidence>
<evidence type="ECO:0000256" key="4">
    <source>
        <dbReference type="ARBA" id="ARBA00022630"/>
    </source>
</evidence>
<dbReference type="PANTHER" id="PTHR10909">
    <property type="entry name" value="ELECTRON TRANSPORT OXIDOREDUCTASE"/>
    <property type="match status" value="1"/>
</dbReference>
<keyword evidence="7" id="KW-0560">Oxidoreductase</keyword>
<evidence type="ECO:0000256" key="10">
    <source>
        <dbReference type="PIRNR" id="PIRNR000168"/>
    </source>
</evidence>
<evidence type="ECO:0000256" key="2">
    <source>
        <dbReference type="ARBA" id="ARBA00004275"/>
    </source>
</evidence>
<dbReference type="InterPro" id="IPR002655">
    <property type="entry name" value="Acyl-CoA_oxidase_C"/>
</dbReference>
<dbReference type="GO" id="GO:0005504">
    <property type="term" value="F:fatty acid binding"/>
    <property type="evidence" value="ECO:0007669"/>
    <property type="project" value="TreeGrafter"/>
</dbReference>
<dbReference type="FunFam" id="1.20.140.10:FF:000013">
    <property type="entry name" value="Acyl-coenzyme A oxidase"/>
    <property type="match status" value="1"/>
</dbReference>
<feature type="domain" description="Acyl-CoA oxidase C-terminal" evidence="13">
    <location>
        <begin position="480"/>
        <end position="656"/>
    </location>
</feature>
<evidence type="ECO:0000256" key="8">
    <source>
        <dbReference type="ARBA" id="ARBA00023098"/>
    </source>
</evidence>
<feature type="domain" description="Acyl-CoA oxidase/dehydrogenase middle" evidence="14">
    <location>
        <begin position="134"/>
        <end position="235"/>
    </location>
</feature>
<dbReference type="Gramene" id="Vigun03g300900.1.v1.2">
    <property type="protein sequence ID" value="Vigun03g300900.1.v1.2"/>
    <property type="gene ID" value="Vigun03g300900.v1.2"/>
</dbReference>
<proteinExistence type="inferred from homology"/>
<dbReference type="GO" id="GO:0055088">
    <property type="term" value="P:lipid homeostasis"/>
    <property type="evidence" value="ECO:0007669"/>
    <property type="project" value="TreeGrafter"/>
</dbReference>
<comment type="cofactor">
    <cofactor evidence="1">
        <name>FAD</name>
        <dbReference type="ChEBI" id="CHEBI:57692"/>
    </cofactor>
</comment>
<evidence type="ECO:0000256" key="3">
    <source>
        <dbReference type="ARBA" id="ARBA00006288"/>
    </source>
</evidence>
<feature type="domain" description="Acyl-CoA oxidase C-alpha1" evidence="16">
    <location>
        <begin position="278"/>
        <end position="439"/>
    </location>
</feature>
<dbReference type="Pfam" id="PF01756">
    <property type="entry name" value="ACOX"/>
    <property type="match status" value="1"/>
</dbReference>
<evidence type="ECO:0000259" key="13">
    <source>
        <dbReference type="Pfam" id="PF01756"/>
    </source>
</evidence>
<dbReference type="Pfam" id="PF02770">
    <property type="entry name" value="Acyl-CoA_dh_M"/>
    <property type="match status" value="1"/>
</dbReference>
<dbReference type="InterPro" id="IPR037069">
    <property type="entry name" value="AcylCoA_DH/ox_N_sf"/>
</dbReference>
<dbReference type="InterPro" id="IPR055060">
    <property type="entry name" value="ACOX_C_alpha1"/>
</dbReference>
<dbReference type="PIRSF" id="PIRSF000168">
    <property type="entry name" value="Acyl-CoA_oxidase"/>
    <property type="match status" value="1"/>
</dbReference>